<dbReference type="OrthoDB" id="9806213at2"/>
<evidence type="ECO:0000256" key="2">
    <source>
        <dbReference type="ARBA" id="ARBA00011900"/>
    </source>
</evidence>
<dbReference type="PRINTS" id="PR00507">
    <property type="entry name" value="N12N6MTFRASE"/>
</dbReference>
<dbReference type="InterPro" id="IPR038333">
    <property type="entry name" value="T1MK-like_N_sf"/>
</dbReference>
<evidence type="ECO:0000259" key="8">
    <source>
        <dbReference type="Pfam" id="PF02384"/>
    </source>
</evidence>
<keyword evidence="11" id="KW-1185">Reference proteome</keyword>
<dbReference type="PANTHER" id="PTHR42933:SF4">
    <property type="entry name" value="TYPE I RESTRICTION ENZYME ECOKI METHYLASE SUBUNIT"/>
    <property type="match status" value="1"/>
</dbReference>
<reference evidence="10 11" key="1">
    <citation type="submission" date="2018-06" db="EMBL/GenBank/DDBJ databases">
        <title>Genomic Encyclopedia of Archaeal and Bacterial Type Strains, Phase II (KMG-II): from individual species to whole genera.</title>
        <authorList>
            <person name="Goeker M."/>
        </authorList>
    </citation>
    <scope>NUCLEOTIDE SEQUENCE [LARGE SCALE GENOMIC DNA]</scope>
    <source>
        <strain evidence="10 11">JCM 11668</strain>
    </source>
</reference>
<dbReference type="EMBL" id="QJTI01000036">
    <property type="protein sequence ID" value="PYE99906.1"/>
    <property type="molecule type" value="Genomic_DNA"/>
</dbReference>
<name>A0A318T890_9BRAD</name>
<keyword evidence="4" id="KW-0808">Transferase</keyword>
<feature type="domain" description="DNA methylase adenine-specific" evidence="8">
    <location>
        <begin position="123"/>
        <end position="409"/>
    </location>
</feature>
<dbReference type="InterPro" id="IPR051537">
    <property type="entry name" value="DNA_Adenine_Mtase"/>
</dbReference>
<dbReference type="EC" id="2.1.1.72" evidence="2"/>
<dbReference type="GO" id="GO:0009307">
    <property type="term" value="P:DNA restriction-modification system"/>
    <property type="evidence" value="ECO:0007669"/>
    <property type="project" value="UniProtKB-KW"/>
</dbReference>
<evidence type="ECO:0000313" key="11">
    <source>
        <dbReference type="Proteomes" id="UP000248148"/>
    </source>
</evidence>
<proteinExistence type="inferred from homology"/>
<dbReference type="PROSITE" id="PS00092">
    <property type="entry name" value="N6_MTASE"/>
    <property type="match status" value="1"/>
</dbReference>
<dbReference type="Pfam" id="PF02384">
    <property type="entry name" value="N6_Mtase"/>
    <property type="match status" value="1"/>
</dbReference>
<dbReference type="InterPro" id="IPR003356">
    <property type="entry name" value="DNA_methylase_A-5"/>
</dbReference>
<protein>
    <recommendedName>
        <fullName evidence="2">site-specific DNA-methyltransferase (adenine-specific)</fullName>
        <ecNumber evidence="2">2.1.1.72</ecNumber>
    </recommendedName>
</protein>
<accession>A0A318T890</accession>
<dbReference type="InterPro" id="IPR022749">
    <property type="entry name" value="D12N6_MeTrfase_N"/>
</dbReference>
<dbReference type="SUPFAM" id="SSF53335">
    <property type="entry name" value="S-adenosyl-L-methionine-dependent methyltransferases"/>
    <property type="match status" value="1"/>
</dbReference>
<dbReference type="GO" id="GO:0008170">
    <property type="term" value="F:N-methyltransferase activity"/>
    <property type="evidence" value="ECO:0007669"/>
    <property type="project" value="InterPro"/>
</dbReference>
<dbReference type="GO" id="GO:0009007">
    <property type="term" value="F:site-specific DNA-methyltransferase (adenine-specific) activity"/>
    <property type="evidence" value="ECO:0007669"/>
    <property type="project" value="UniProtKB-EC"/>
</dbReference>
<dbReference type="Gene3D" id="3.40.50.150">
    <property type="entry name" value="Vaccinia Virus protein VP39"/>
    <property type="match status" value="1"/>
</dbReference>
<sequence length="484" mass="54452">MNPQSLVAKVWNFAHVLRDQGVSYQAYISQISYLLFLKMDEERVEQIGEASMLPDGARWADIKELSGEALGVTYGKLLEKLSKQPGIIGAIFLKAQNEIQDPAKLKRLVGLIDGETWLALPVDVKGSIYEGLLARNAEDVKSGAGQYFTPRPVIEAMVTVVDPKPHQTIHDPACGTAGFLLAAWEHMKQHPKARDRRVYSELKNKFSGVDIVPEVVRLAAMNLYLHGITGVDSIVEQKDALLGAGGKTFDVVLTNPPFGKKQSYRIVRDDGEIDSEREDYDRQDFFVTTSNKQLNFLQHIMTVLAPNGEAAVVLPDNVLFEGGAGETIRRRLLQNFDFHTLLRLPTGIFYKQGVKANVLFFDKKPPSEAASTKELWIYDLRTNQRFTLKERPMVRADLDDFVACYRSGHRAERAETEKFRRYPLDTLLARDKVNLDIFWLKDDALDDPDLLPPPDEVAAEIVENLETALERFRNVAKALGESQP</sequence>
<evidence type="ECO:0000256" key="1">
    <source>
        <dbReference type="ARBA" id="ARBA00006594"/>
    </source>
</evidence>
<dbReference type="GO" id="GO:0003677">
    <property type="term" value="F:DNA binding"/>
    <property type="evidence" value="ECO:0007669"/>
    <property type="project" value="InterPro"/>
</dbReference>
<dbReference type="RefSeq" id="WP_110782679.1">
    <property type="nucleotide sequence ID" value="NZ_QJTI01000036.1"/>
</dbReference>
<comment type="similarity">
    <text evidence="1">Belongs to the N(4)/N(6)-methyltransferase family.</text>
</comment>
<organism evidence="10 11">
    <name type="scientific">Rhodopseudomonas faecalis</name>
    <dbReference type="NCBI Taxonomy" id="99655"/>
    <lineage>
        <taxon>Bacteria</taxon>
        <taxon>Pseudomonadati</taxon>
        <taxon>Pseudomonadota</taxon>
        <taxon>Alphaproteobacteria</taxon>
        <taxon>Hyphomicrobiales</taxon>
        <taxon>Nitrobacteraceae</taxon>
        <taxon>Rhodopseudomonas</taxon>
    </lineage>
</organism>
<comment type="caution">
    <text evidence="10">The sequence shown here is derived from an EMBL/GenBank/DDBJ whole genome shotgun (WGS) entry which is preliminary data.</text>
</comment>
<dbReference type="Proteomes" id="UP000248148">
    <property type="component" value="Unassembled WGS sequence"/>
</dbReference>
<evidence type="ECO:0000256" key="7">
    <source>
        <dbReference type="ARBA" id="ARBA00047942"/>
    </source>
</evidence>
<dbReference type="PANTHER" id="PTHR42933">
    <property type="entry name" value="SLR6095 PROTEIN"/>
    <property type="match status" value="1"/>
</dbReference>
<keyword evidence="5" id="KW-0949">S-adenosyl-L-methionine</keyword>
<evidence type="ECO:0000259" key="9">
    <source>
        <dbReference type="Pfam" id="PF12161"/>
    </source>
</evidence>
<dbReference type="InterPro" id="IPR029063">
    <property type="entry name" value="SAM-dependent_MTases_sf"/>
</dbReference>
<dbReference type="Gene3D" id="1.20.1260.30">
    <property type="match status" value="1"/>
</dbReference>
<evidence type="ECO:0000256" key="6">
    <source>
        <dbReference type="ARBA" id="ARBA00022747"/>
    </source>
</evidence>
<evidence type="ECO:0000256" key="3">
    <source>
        <dbReference type="ARBA" id="ARBA00022603"/>
    </source>
</evidence>
<dbReference type="GO" id="GO:0032259">
    <property type="term" value="P:methylation"/>
    <property type="evidence" value="ECO:0007669"/>
    <property type="project" value="UniProtKB-KW"/>
</dbReference>
<keyword evidence="6" id="KW-0680">Restriction system</keyword>
<comment type="catalytic activity">
    <reaction evidence="7">
        <text>a 2'-deoxyadenosine in DNA + S-adenosyl-L-methionine = an N(6)-methyl-2'-deoxyadenosine in DNA + S-adenosyl-L-homocysteine + H(+)</text>
        <dbReference type="Rhea" id="RHEA:15197"/>
        <dbReference type="Rhea" id="RHEA-COMP:12418"/>
        <dbReference type="Rhea" id="RHEA-COMP:12419"/>
        <dbReference type="ChEBI" id="CHEBI:15378"/>
        <dbReference type="ChEBI" id="CHEBI:57856"/>
        <dbReference type="ChEBI" id="CHEBI:59789"/>
        <dbReference type="ChEBI" id="CHEBI:90615"/>
        <dbReference type="ChEBI" id="CHEBI:90616"/>
        <dbReference type="EC" id="2.1.1.72"/>
    </reaction>
</comment>
<evidence type="ECO:0000256" key="4">
    <source>
        <dbReference type="ARBA" id="ARBA00022679"/>
    </source>
</evidence>
<gene>
    <name evidence="10" type="ORF">BJ122_13610</name>
</gene>
<feature type="domain" description="N6 adenine-specific DNA methyltransferase N-terminal" evidence="9">
    <location>
        <begin position="7"/>
        <end position="109"/>
    </location>
</feature>
<dbReference type="Pfam" id="PF12161">
    <property type="entry name" value="HsdM_N"/>
    <property type="match status" value="1"/>
</dbReference>
<dbReference type="AlphaFoldDB" id="A0A318T890"/>
<dbReference type="InterPro" id="IPR002052">
    <property type="entry name" value="DNA_methylase_N6_adenine_CS"/>
</dbReference>
<evidence type="ECO:0000313" key="10">
    <source>
        <dbReference type="EMBL" id="PYE99906.1"/>
    </source>
</evidence>
<keyword evidence="3" id="KW-0489">Methyltransferase</keyword>
<evidence type="ECO:0000256" key="5">
    <source>
        <dbReference type="ARBA" id="ARBA00022691"/>
    </source>
</evidence>